<evidence type="ECO:0000313" key="5">
    <source>
        <dbReference type="Proteomes" id="UP000051063"/>
    </source>
</evidence>
<reference evidence="4 5" key="1">
    <citation type="submission" date="2015-09" db="EMBL/GenBank/DDBJ databases">
        <title>Genome sequencing project for genomic taxonomy and phylogenomics of Bacillus-like bacteria.</title>
        <authorList>
            <person name="Liu B."/>
            <person name="Wang J."/>
            <person name="Zhu Y."/>
            <person name="Liu G."/>
            <person name="Chen Q."/>
            <person name="Chen Z."/>
            <person name="Lan J."/>
            <person name="Che J."/>
            <person name="Ge C."/>
            <person name="Shi H."/>
            <person name="Pan Z."/>
            <person name="Liu X."/>
        </authorList>
    </citation>
    <scope>NUCLEOTIDE SEQUENCE [LARGE SCALE GENOMIC DNA]</scope>
    <source>
        <strain evidence="4 5">DSM 8552</strain>
    </source>
</reference>
<feature type="domain" description="Luciferase-like" evidence="3">
    <location>
        <begin position="43"/>
        <end position="354"/>
    </location>
</feature>
<dbReference type="RefSeq" id="WP_055742896.1">
    <property type="nucleotide sequence ID" value="NZ_LJJB01000007.1"/>
</dbReference>
<keyword evidence="1" id="KW-0560">Oxidoreductase</keyword>
<dbReference type="EMBL" id="LJJB01000007">
    <property type="protein sequence ID" value="KQL48607.1"/>
    <property type="molecule type" value="Genomic_DNA"/>
</dbReference>
<dbReference type="SUPFAM" id="SSF51679">
    <property type="entry name" value="Bacterial luciferase-like"/>
    <property type="match status" value="1"/>
</dbReference>
<dbReference type="Pfam" id="PF00296">
    <property type="entry name" value="Bac_luciferase"/>
    <property type="match status" value="1"/>
</dbReference>
<dbReference type="PANTHER" id="PTHR30137">
    <property type="entry name" value="LUCIFERASE-LIKE MONOOXYGENASE"/>
    <property type="match status" value="1"/>
</dbReference>
<evidence type="ECO:0000256" key="1">
    <source>
        <dbReference type="ARBA" id="ARBA00023002"/>
    </source>
</evidence>
<evidence type="ECO:0000259" key="3">
    <source>
        <dbReference type="Pfam" id="PF00296"/>
    </source>
</evidence>
<dbReference type="InterPro" id="IPR050766">
    <property type="entry name" value="Bact_Lucif_Oxidored"/>
</dbReference>
<proteinExistence type="predicted"/>
<comment type="caution">
    <text evidence="4">The sequence shown here is derived from an EMBL/GenBank/DDBJ whole genome shotgun (WGS) entry which is preliminary data.</text>
</comment>
<dbReference type="Proteomes" id="UP000051063">
    <property type="component" value="Unassembled WGS sequence"/>
</dbReference>
<evidence type="ECO:0000256" key="2">
    <source>
        <dbReference type="ARBA" id="ARBA00023033"/>
    </source>
</evidence>
<evidence type="ECO:0000313" key="4">
    <source>
        <dbReference type="EMBL" id="KQL48607.1"/>
    </source>
</evidence>
<sequence>MKFVAFHLMPYRDLPADFENTYPSVWVTPPKELYDPKKGHRMYHDYLDELEFAVDLGYDAIGVNEHHSNAYGLMPSPNLMGSILSRKVRNSDKTSLIVLGNSLASYNPPIRVAEEMAMLDVLSGGKFIAGFPVGTSMDQNYAYGINPAELRERYYEAHDLIMKTWKSDDILTYNGKYNQFRYINPWPRPAQRPHPPVWIPGGGSIETYDFSINHNYSFSYLSYFGHKYAKKVMGPFWERNDELGADRNPYKAGYCQIICVSETDERAQIDYEEHVRYFFNKCLHVDRRVAEAPGYRTVKSLRAGLTSQFDGTQKSASQMLKDGMGWQDLIDHGFIVAGSPATVRDIMRESLQDMRVGNVVCLFHIGSMPHWLVQKNMQLFAEEVKPHLSSIFSEWDHSHYWPKGYAEEQVEEATVQR</sequence>
<dbReference type="CDD" id="cd01097">
    <property type="entry name" value="Tetrahydromethanopterin_reductase"/>
    <property type="match status" value="1"/>
</dbReference>
<accession>A0ABR5NAM7</accession>
<gene>
    <name evidence="4" type="ORF">AN963_02035</name>
</gene>
<dbReference type="InterPro" id="IPR036661">
    <property type="entry name" value="Luciferase-like_sf"/>
</dbReference>
<dbReference type="InterPro" id="IPR011251">
    <property type="entry name" value="Luciferase-like_dom"/>
</dbReference>
<keyword evidence="2" id="KW-0503">Monooxygenase</keyword>
<dbReference type="Gene3D" id="3.20.20.30">
    <property type="entry name" value="Luciferase-like domain"/>
    <property type="match status" value="1"/>
</dbReference>
<keyword evidence="5" id="KW-1185">Reference proteome</keyword>
<dbReference type="PANTHER" id="PTHR30137:SF8">
    <property type="entry name" value="BLR5498 PROTEIN"/>
    <property type="match status" value="1"/>
</dbReference>
<organism evidence="4 5">
    <name type="scientific">Brevibacillus choshinensis</name>
    <dbReference type="NCBI Taxonomy" id="54911"/>
    <lineage>
        <taxon>Bacteria</taxon>
        <taxon>Bacillati</taxon>
        <taxon>Bacillota</taxon>
        <taxon>Bacilli</taxon>
        <taxon>Bacillales</taxon>
        <taxon>Paenibacillaceae</taxon>
        <taxon>Brevibacillus</taxon>
    </lineage>
</organism>
<protein>
    <submittedName>
        <fullName evidence="4">Luciferase</fullName>
    </submittedName>
</protein>
<name>A0ABR5NAM7_BRECH</name>